<evidence type="ECO:0000256" key="1">
    <source>
        <dbReference type="SAM" id="MobiDB-lite"/>
    </source>
</evidence>
<dbReference type="AlphaFoldDB" id="A0A183J4H8"/>
<proteinExistence type="predicted"/>
<evidence type="ECO:0000313" key="3">
    <source>
        <dbReference type="Proteomes" id="UP000270296"/>
    </source>
</evidence>
<keyword evidence="3" id="KW-1185">Reference proteome</keyword>
<dbReference type="Proteomes" id="UP000270296">
    <property type="component" value="Unassembled WGS sequence"/>
</dbReference>
<gene>
    <name evidence="2" type="ORF">SBAD_LOCUS10776</name>
</gene>
<accession>A0A183J4H8</accession>
<dbReference type="EMBL" id="UZAM01014548">
    <property type="protein sequence ID" value="VDP34510.1"/>
    <property type="molecule type" value="Genomic_DNA"/>
</dbReference>
<protein>
    <submittedName>
        <fullName evidence="4">Fibronectin type-III domain-containing protein</fullName>
    </submittedName>
</protein>
<name>A0A183J4H8_9BILA</name>
<reference evidence="2 3" key="2">
    <citation type="submission" date="2018-11" db="EMBL/GenBank/DDBJ databases">
        <authorList>
            <consortium name="Pathogen Informatics"/>
        </authorList>
    </citation>
    <scope>NUCLEOTIDE SEQUENCE [LARGE SCALE GENOMIC DNA]</scope>
</reference>
<dbReference type="WBParaSite" id="SBAD_0001115201-mRNA-1">
    <property type="protein sequence ID" value="SBAD_0001115201-mRNA-1"/>
    <property type="gene ID" value="SBAD_0001115201"/>
</dbReference>
<evidence type="ECO:0000313" key="4">
    <source>
        <dbReference type="WBParaSite" id="SBAD_0001115201-mRNA-1"/>
    </source>
</evidence>
<sequence length="111" mass="12806">MAGWYFVSDRSNGHHLLDLCATHVSSSTRYRFRIIESISRREDVRTKLECGQTDHVLINNKWRNAFCDTLAKQLADIGTSGREAPPFLRNDWSNIPEKREDGYTSFGKETL</sequence>
<evidence type="ECO:0000313" key="2">
    <source>
        <dbReference type="EMBL" id="VDP34510.1"/>
    </source>
</evidence>
<feature type="region of interest" description="Disordered" evidence="1">
    <location>
        <begin position="88"/>
        <end position="111"/>
    </location>
</feature>
<organism evidence="4">
    <name type="scientific">Soboliphyme baturini</name>
    <dbReference type="NCBI Taxonomy" id="241478"/>
    <lineage>
        <taxon>Eukaryota</taxon>
        <taxon>Metazoa</taxon>
        <taxon>Ecdysozoa</taxon>
        <taxon>Nematoda</taxon>
        <taxon>Enoplea</taxon>
        <taxon>Dorylaimia</taxon>
        <taxon>Dioctophymatida</taxon>
        <taxon>Dioctophymatoidea</taxon>
        <taxon>Soboliphymatidae</taxon>
        <taxon>Soboliphyme</taxon>
    </lineage>
</organism>
<reference evidence="4" key="1">
    <citation type="submission" date="2016-06" db="UniProtKB">
        <authorList>
            <consortium name="WormBaseParasite"/>
        </authorList>
    </citation>
    <scope>IDENTIFICATION</scope>
</reference>